<protein>
    <submittedName>
        <fullName evidence="1">Uncharacterized protein</fullName>
    </submittedName>
</protein>
<evidence type="ECO:0000313" key="1">
    <source>
        <dbReference type="EMBL" id="KAH7835884.1"/>
    </source>
</evidence>
<proteinExistence type="predicted"/>
<sequence length="683" mass="73921">MDGDLKRTIQFLLERKVAVVVHDQQDLNLIRSREENAKASLKEKEKEKEKASSSGKEKAKATRQLRQVASNNDVISKAALAQRARRQRERDAKRQLAQRTRQERQTSGECVQPTQPRFFPALIPSRRRRAIKERLRMKSIKVNAIQSTSPSTEKTDNAPQQTVVTKSLVSSSTTAILSQQPNLVHNPINGRSLPLVKNMLSTQPKQSNQVDLQSLPPPQNLGLEPGRRIVQQGLHFKALGGPSSSTPCNFSVSNNGGNKHLINPVQGYKLELGRGRVQDNMGKYANGPQLGQCPLKPEVCLKQTPMRPKYVHFVPVATTNYRAPVMPYPQGGPSVRYSLGKPGTALHTVQSDFHKATSEAPHSVGSKGSDDKQRTLPQGGPSVPNSLGEPGVILPAVQSDCHKATVEAPHSIGSQGSDDKQMTVPHGGLSVPDSLGEPGIILPAVQSDCHKATAEAPRSIGSQGSDDKQRTLPHSGPSVNNSLGKLGIALHAVQSDCHKATVEAPRSIGSKGSDDKQRTLPSGGPSVLDSLGKPGIALHADQSDCHKATVEAPQSVGSKGSDDKQRTLQQGGLSVCDSLAEPGISLHAVQSDCHMATEEAPQSIGSKVSGYKQRTERVFCLPNLLKQLDDSDQRDYIERLLHLPPAELSRHALELEKRAFQLTIEEGKEMQRVKALNILGNLA</sequence>
<name>A0ACB7X5S8_9ERIC</name>
<keyword evidence="2" id="KW-1185">Reference proteome</keyword>
<evidence type="ECO:0000313" key="2">
    <source>
        <dbReference type="Proteomes" id="UP000828048"/>
    </source>
</evidence>
<reference evidence="1 2" key="1">
    <citation type="journal article" date="2021" name="Hortic Res">
        <title>High-quality reference genome and annotation aids understanding of berry development for evergreen blueberry (Vaccinium darrowii).</title>
        <authorList>
            <person name="Yu J."/>
            <person name="Hulse-Kemp A.M."/>
            <person name="Babiker E."/>
            <person name="Staton M."/>
        </authorList>
    </citation>
    <scope>NUCLEOTIDE SEQUENCE [LARGE SCALE GENOMIC DNA]</scope>
    <source>
        <strain evidence="2">cv. NJ 8807/NJ 8810</strain>
        <tissue evidence="1">Young leaf</tissue>
    </source>
</reference>
<dbReference type="EMBL" id="CM037152">
    <property type="protein sequence ID" value="KAH7835884.1"/>
    <property type="molecule type" value="Genomic_DNA"/>
</dbReference>
<dbReference type="Proteomes" id="UP000828048">
    <property type="component" value="Chromosome 2"/>
</dbReference>
<accession>A0ACB7X5S8</accession>
<comment type="caution">
    <text evidence="1">The sequence shown here is derived from an EMBL/GenBank/DDBJ whole genome shotgun (WGS) entry which is preliminary data.</text>
</comment>
<organism evidence="1 2">
    <name type="scientific">Vaccinium darrowii</name>
    <dbReference type="NCBI Taxonomy" id="229202"/>
    <lineage>
        <taxon>Eukaryota</taxon>
        <taxon>Viridiplantae</taxon>
        <taxon>Streptophyta</taxon>
        <taxon>Embryophyta</taxon>
        <taxon>Tracheophyta</taxon>
        <taxon>Spermatophyta</taxon>
        <taxon>Magnoliopsida</taxon>
        <taxon>eudicotyledons</taxon>
        <taxon>Gunneridae</taxon>
        <taxon>Pentapetalae</taxon>
        <taxon>asterids</taxon>
        <taxon>Ericales</taxon>
        <taxon>Ericaceae</taxon>
        <taxon>Vaccinioideae</taxon>
        <taxon>Vaccinieae</taxon>
        <taxon>Vaccinium</taxon>
    </lineage>
</organism>
<gene>
    <name evidence="1" type="ORF">Vadar_030822</name>
</gene>